<keyword evidence="1" id="KW-0812">Transmembrane</keyword>
<sequence>LTIFIAAQFWSSIIEIALSRNISQPRNLFIITEYFIDQEKHYYLILLHTYAALSIGGVIGIATGTMLIAYLQHVCGMLSISSYRIERVMKINIQNTTLKNEDLIVKGLIYAIDIHRQAMKLVSIMLSIKNKIIKVSHQNILNIVYLYFFRFQIIVFMCHRYNVQWYIAPLYIQRIILILLQRSIKTFTLGVGGLFIGSLECFATVIK</sequence>
<protein>
    <submittedName>
        <fullName evidence="2">Uncharacterized protein</fullName>
    </submittedName>
</protein>
<reference evidence="2 3" key="1">
    <citation type="submission" date="2016-03" db="EMBL/GenBank/DDBJ databases">
        <title>Cyphomyrmex costatus WGS genome.</title>
        <authorList>
            <person name="Nygaard S."/>
            <person name="Hu H."/>
            <person name="Boomsma J."/>
            <person name="Zhang G."/>
        </authorList>
    </citation>
    <scope>NUCLEOTIDE SEQUENCE [LARGE SCALE GENOMIC DNA]</scope>
    <source>
        <strain evidence="2">MS0001</strain>
        <tissue evidence="2">Whole body</tissue>
    </source>
</reference>
<organism evidence="2 3">
    <name type="scientific">Cyphomyrmex costatus</name>
    <dbReference type="NCBI Taxonomy" id="456900"/>
    <lineage>
        <taxon>Eukaryota</taxon>
        <taxon>Metazoa</taxon>
        <taxon>Ecdysozoa</taxon>
        <taxon>Arthropoda</taxon>
        <taxon>Hexapoda</taxon>
        <taxon>Insecta</taxon>
        <taxon>Pterygota</taxon>
        <taxon>Neoptera</taxon>
        <taxon>Endopterygota</taxon>
        <taxon>Hymenoptera</taxon>
        <taxon>Apocrita</taxon>
        <taxon>Aculeata</taxon>
        <taxon>Formicoidea</taxon>
        <taxon>Formicidae</taxon>
        <taxon>Myrmicinae</taxon>
        <taxon>Cyphomyrmex</taxon>
    </lineage>
</organism>
<proteinExistence type="predicted"/>
<feature type="transmembrane region" description="Helical" evidence="1">
    <location>
        <begin position="163"/>
        <end position="180"/>
    </location>
</feature>
<keyword evidence="1" id="KW-1133">Transmembrane helix</keyword>
<dbReference type="Proteomes" id="UP000078542">
    <property type="component" value="Unassembled WGS sequence"/>
</dbReference>
<dbReference type="AlphaFoldDB" id="A0A151I9X3"/>
<feature type="transmembrane region" description="Helical" evidence="1">
    <location>
        <begin position="42"/>
        <end position="71"/>
    </location>
</feature>
<feature type="non-terminal residue" evidence="2">
    <location>
        <position position="1"/>
    </location>
</feature>
<evidence type="ECO:0000256" key="1">
    <source>
        <dbReference type="SAM" id="Phobius"/>
    </source>
</evidence>
<feature type="transmembrane region" description="Helical" evidence="1">
    <location>
        <begin position="187"/>
        <end position="206"/>
    </location>
</feature>
<accession>A0A151I9X3</accession>
<keyword evidence="3" id="KW-1185">Reference proteome</keyword>
<gene>
    <name evidence="2" type="ORF">ALC62_13486</name>
</gene>
<feature type="transmembrane region" description="Helical" evidence="1">
    <location>
        <begin position="139"/>
        <end position="157"/>
    </location>
</feature>
<keyword evidence="1" id="KW-0472">Membrane</keyword>
<evidence type="ECO:0000313" key="3">
    <source>
        <dbReference type="Proteomes" id="UP000078542"/>
    </source>
</evidence>
<dbReference type="EMBL" id="KQ978260">
    <property type="protein sequence ID" value="KYM95876.1"/>
    <property type="molecule type" value="Genomic_DNA"/>
</dbReference>
<name>A0A151I9X3_9HYME</name>
<evidence type="ECO:0000313" key="2">
    <source>
        <dbReference type="EMBL" id="KYM95876.1"/>
    </source>
</evidence>